<evidence type="ECO:0008006" key="3">
    <source>
        <dbReference type="Google" id="ProtNLM"/>
    </source>
</evidence>
<dbReference type="OrthoDB" id="9799824at2"/>
<evidence type="ECO:0000313" key="2">
    <source>
        <dbReference type="Proteomes" id="UP000184050"/>
    </source>
</evidence>
<sequence length="156" mass="18253">MRKRIYVDTSVIGGCFDKEFKIWSNQLFDEFIKGEKVAVISDTTLRELELAPDNVKSKIEEVPESNIEYLLTEIEAETLAELYINERAITRRFYEDALHIANATLQNVHVLASWNFKHIVNLDRIKKYNGVNLKHGYTLLEIRTPREILKPEENEE</sequence>
<reference evidence="1 2" key="1">
    <citation type="submission" date="2016-11" db="EMBL/GenBank/DDBJ databases">
        <authorList>
            <person name="Jaros S."/>
            <person name="Januszkiewicz K."/>
            <person name="Wedrychowicz H."/>
        </authorList>
    </citation>
    <scope>NUCLEOTIDE SEQUENCE [LARGE SCALE GENOMIC DNA]</scope>
    <source>
        <strain evidence="1 2">DSM 27063</strain>
    </source>
</reference>
<name>A0A1M6A5T7_9BACT</name>
<dbReference type="Proteomes" id="UP000184050">
    <property type="component" value="Unassembled WGS sequence"/>
</dbReference>
<gene>
    <name evidence="1" type="ORF">SAMN05444280_10180</name>
</gene>
<organism evidence="1 2">
    <name type="scientific">Tangfeifania diversioriginum</name>
    <dbReference type="NCBI Taxonomy" id="1168035"/>
    <lineage>
        <taxon>Bacteria</taxon>
        <taxon>Pseudomonadati</taxon>
        <taxon>Bacteroidota</taxon>
        <taxon>Bacteroidia</taxon>
        <taxon>Marinilabiliales</taxon>
        <taxon>Prolixibacteraceae</taxon>
        <taxon>Tangfeifania</taxon>
    </lineage>
</organism>
<dbReference type="EMBL" id="FQZE01000001">
    <property type="protein sequence ID" value="SHI31841.1"/>
    <property type="molecule type" value="Genomic_DNA"/>
</dbReference>
<proteinExistence type="predicted"/>
<accession>A0A1M6A5T7</accession>
<dbReference type="STRING" id="1168035.SAMN05444280_10180"/>
<evidence type="ECO:0000313" key="1">
    <source>
        <dbReference type="EMBL" id="SHI31841.1"/>
    </source>
</evidence>
<dbReference type="RefSeq" id="WP_073163895.1">
    <property type="nucleotide sequence ID" value="NZ_FQZE01000001.1"/>
</dbReference>
<keyword evidence="2" id="KW-1185">Reference proteome</keyword>
<dbReference type="SUPFAM" id="SSF88723">
    <property type="entry name" value="PIN domain-like"/>
    <property type="match status" value="1"/>
</dbReference>
<protein>
    <recommendedName>
        <fullName evidence="3">PIN domain-containing protein</fullName>
    </recommendedName>
</protein>
<dbReference type="InterPro" id="IPR029060">
    <property type="entry name" value="PIN-like_dom_sf"/>
</dbReference>
<dbReference type="AlphaFoldDB" id="A0A1M6A5T7"/>